<accession>A0ABR0U1V6</accession>
<keyword evidence="3 8" id="KW-0238">DNA-binding</keyword>
<evidence type="ECO:0000256" key="2">
    <source>
        <dbReference type="ARBA" id="ARBA00023015"/>
    </source>
</evidence>
<evidence type="ECO:0000256" key="9">
    <source>
        <dbReference type="RuleBase" id="RU000682"/>
    </source>
</evidence>
<sequence length="321" mass="36803">MEGCEIYDDSHTTNVLLNNERIPACSSQVLDSLWVPNSSPSFHGSASMVNFEDTNNTDRPFLVDTKVENCNDEFDGSSIRPEKKRRLSPNQVQFLEKSFEVENKLEPDRKIQLAKEIGLQPRQVAIWFQNRRARYKTKVLEKEYDSLKTSYDKLKADYDIFMQRMRVHLLTKKLHLQESAKPKPEPSDPISPLDHNFQPKNPIFFSQDNASSVVPDRAAYKHDDAASSARSGVFDSDSPPQQHYLEPANSCHVFEADITSDFSQDEDDSLKGSFCISQNLKMNVMMMICSQIHVIWGFLFKIRALGFGNIEFHLFSCHVMP</sequence>
<evidence type="ECO:0000256" key="8">
    <source>
        <dbReference type="PROSITE-ProRule" id="PRU00108"/>
    </source>
</evidence>
<dbReference type="Proteomes" id="UP001318860">
    <property type="component" value="Unassembled WGS sequence"/>
</dbReference>
<keyword evidence="2 10" id="KW-0805">Transcription regulation</keyword>
<evidence type="ECO:0000259" key="11">
    <source>
        <dbReference type="PROSITE" id="PS50071"/>
    </source>
</evidence>
<dbReference type="InterPro" id="IPR017970">
    <property type="entry name" value="Homeobox_CS"/>
</dbReference>
<dbReference type="PANTHER" id="PTHR24326:SF606">
    <property type="entry name" value="HOMEOBOX-LEUCINE ZIPPER PROTEIN ATHB-54"/>
    <property type="match status" value="1"/>
</dbReference>
<dbReference type="Pfam" id="PF02183">
    <property type="entry name" value="HALZ"/>
    <property type="match status" value="1"/>
</dbReference>
<name>A0ABR0U1V6_REHGL</name>
<evidence type="ECO:0000256" key="1">
    <source>
        <dbReference type="ARBA" id="ARBA00004123"/>
    </source>
</evidence>
<proteinExistence type="inferred from homology"/>
<dbReference type="Pfam" id="PF00046">
    <property type="entry name" value="Homeodomain"/>
    <property type="match status" value="1"/>
</dbReference>
<dbReference type="PANTHER" id="PTHR24326">
    <property type="entry name" value="HOMEOBOX-LEUCINE ZIPPER PROTEIN"/>
    <property type="match status" value="1"/>
</dbReference>
<keyword evidence="5 10" id="KW-0804">Transcription</keyword>
<feature type="DNA-binding region" description="Homeobox" evidence="8">
    <location>
        <begin position="80"/>
        <end position="139"/>
    </location>
</feature>
<dbReference type="Gene3D" id="1.10.10.60">
    <property type="entry name" value="Homeodomain-like"/>
    <property type="match status" value="1"/>
</dbReference>
<evidence type="ECO:0000256" key="10">
    <source>
        <dbReference type="RuleBase" id="RU369038"/>
    </source>
</evidence>
<evidence type="ECO:0000256" key="7">
    <source>
        <dbReference type="ARBA" id="ARBA00025748"/>
    </source>
</evidence>
<comment type="similarity">
    <text evidence="7 10">Belongs to the HD-ZIP homeobox family. Class I subfamily.</text>
</comment>
<dbReference type="InterPro" id="IPR045224">
    <property type="entry name" value="HDZip_class_I_plant"/>
</dbReference>
<dbReference type="CDD" id="cd00086">
    <property type="entry name" value="homeodomain"/>
    <property type="match status" value="1"/>
</dbReference>
<dbReference type="InterPro" id="IPR009057">
    <property type="entry name" value="Homeodomain-like_sf"/>
</dbReference>
<evidence type="ECO:0000313" key="13">
    <source>
        <dbReference type="Proteomes" id="UP001318860"/>
    </source>
</evidence>
<dbReference type="SMART" id="SM00389">
    <property type="entry name" value="HOX"/>
    <property type="match status" value="1"/>
</dbReference>
<comment type="caution">
    <text evidence="12">The sequence shown here is derived from an EMBL/GenBank/DDBJ whole genome shotgun (WGS) entry which is preliminary data.</text>
</comment>
<dbReference type="PROSITE" id="PS00027">
    <property type="entry name" value="HOMEOBOX_1"/>
    <property type="match status" value="1"/>
</dbReference>
<organism evidence="12 13">
    <name type="scientific">Rehmannia glutinosa</name>
    <name type="common">Chinese foxglove</name>
    <dbReference type="NCBI Taxonomy" id="99300"/>
    <lineage>
        <taxon>Eukaryota</taxon>
        <taxon>Viridiplantae</taxon>
        <taxon>Streptophyta</taxon>
        <taxon>Embryophyta</taxon>
        <taxon>Tracheophyta</taxon>
        <taxon>Spermatophyta</taxon>
        <taxon>Magnoliopsida</taxon>
        <taxon>eudicotyledons</taxon>
        <taxon>Gunneridae</taxon>
        <taxon>Pentapetalae</taxon>
        <taxon>asterids</taxon>
        <taxon>lamiids</taxon>
        <taxon>Lamiales</taxon>
        <taxon>Orobanchaceae</taxon>
        <taxon>Rehmannieae</taxon>
        <taxon>Rehmannia</taxon>
    </lineage>
</organism>
<evidence type="ECO:0000256" key="5">
    <source>
        <dbReference type="ARBA" id="ARBA00023163"/>
    </source>
</evidence>
<evidence type="ECO:0000256" key="3">
    <source>
        <dbReference type="ARBA" id="ARBA00023125"/>
    </source>
</evidence>
<keyword evidence="6 8" id="KW-0539">Nucleus</keyword>
<gene>
    <name evidence="12" type="ORF">DH2020_049766</name>
</gene>
<keyword evidence="4 8" id="KW-0371">Homeobox</keyword>
<evidence type="ECO:0000256" key="6">
    <source>
        <dbReference type="ARBA" id="ARBA00023242"/>
    </source>
</evidence>
<dbReference type="PRINTS" id="PR00031">
    <property type="entry name" value="HTHREPRESSR"/>
</dbReference>
<dbReference type="PROSITE" id="PS50071">
    <property type="entry name" value="HOMEOBOX_2"/>
    <property type="match status" value="1"/>
</dbReference>
<evidence type="ECO:0000256" key="4">
    <source>
        <dbReference type="ARBA" id="ARBA00023155"/>
    </source>
</evidence>
<dbReference type="EMBL" id="JABTTQ020003492">
    <property type="protein sequence ID" value="KAK6116473.1"/>
    <property type="molecule type" value="Genomic_DNA"/>
</dbReference>
<evidence type="ECO:0000313" key="12">
    <source>
        <dbReference type="EMBL" id="KAK6116473.1"/>
    </source>
</evidence>
<feature type="domain" description="Homeobox" evidence="11">
    <location>
        <begin position="78"/>
        <end position="138"/>
    </location>
</feature>
<keyword evidence="13" id="KW-1185">Reference proteome</keyword>
<protein>
    <recommendedName>
        <fullName evidence="10">Homeobox-leucine zipper protein</fullName>
    </recommendedName>
    <alternativeName>
        <fullName evidence="10">HD-ZIP protein</fullName>
    </alternativeName>
    <alternativeName>
        <fullName evidence="10">Homeodomain transcription factor</fullName>
    </alternativeName>
</protein>
<dbReference type="InterPro" id="IPR003106">
    <property type="entry name" value="Leu_zip_homeo"/>
</dbReference>
<dbReference type="InterPro" id="IPR000047">
    <property type="entry name" value="HTH_motif"/>
</dbReference>
<dbReference type="SUPFAM" id="SSF46689">
    <property type="entry name" value="Homeodomain-like"/>
    <property type="match status" value="1"/>
</dbReference>
<dbReference type="InterPro" id="IPR001356">
    <property type="entry name" value="HD"/>
</dbReference>
<reference evidence="12 13" key="1">
    <citation type="journal article" date="2021" name="Comput. Struct. Biotechnol. J.">
        <title>De novo genome assembly of the potent medicinal plant Rehmannia glutinosa using nanopore technology.</title>
        <authorList>
            <person name="Ma L."/>
            <person name="Dong C."/>
            <person name="Song C."/>
            <person name="Wang X."/>
            <person name="Zheng X."/>
            <person name="Niu Y."/>
            <person name="Chen S."/>
            <person name="Feng W."/>
        </authorList>
    </citation>
    <scope>NUCLEOTIDE SEQUENCE [LARGE SCALE GENOMIC DNA]</scope>
    <source>
        <strain evidence="12">DH-2019</strain>
    </source>
</reference>
<comment type="subcellular location">
    <subcellularLocation>
        <location evidence="1 8 9">Nucleus</location>
    </subcellularLocation>
</comment>
<comment type="function">
    <text evidence="10">Transcription factor.</text>
</comment>